<accession>A0ABP8LDP7</accession>
<proteinExistence type="predicted"/>
<organism evidence="3 4">
    <name type="scientific">Pontibacter saemangeumensis</name>
    <dbReference type="NCBI Taxonomy" id="1084525"/>
    <lineage>
        <taxon>Bacteria</taxon>
        <taxon>Pseudomonadati</taxon>
        <taxon>Bacteroidota</taxon>
        <taxon>Cytophagia</taxon>
        <taxon>Cytophagales</taxon>
        <taxon>Hymenobacteraceae</taxon>
        <taxon>Pontibacter</taxon>
    </lineage>
</organism>
<comment type="caution">
    <text evidence="3">The sequence shown here is derived from an EMBL/GenBank/DDBJ whole genome shotgun (WGS) entry which is preliminary data.</text>
</comment>
<feature type="domain" description="Outer membrane protein beta-barrel" evidence="2">
    <location>
        <begin position="20"/>
        <end position="187"/>
    </location>
</feature>
<evidence type="ECO:0000256" key="1">
    <source>
        <dbReference type="SAM" id="SignalP"/>
    </source>
</evidence>
<name>A0ABP8LDP7_9BACT</name>
<dbReference type="InterPro" id="IPR025665">
    <property type="entry name" value="Beta-barrel_OMP_2"/>
</dbReference>
<keyword evidence="4" id="KW-1185">Reference proteome</keyword>
<evidence type="ECO:0000313" key="3">
    <source>
        <dbReference type="EMBL" id="GAA4426626.1"/>
    </source>
</evidence>
<reference evidence="4" key="1">
    <citation type="journal article" date="2019" name="Int. J. Syst. Evol. Microbiol.">
        <title>The Global Catalogue of Microorganisms (GCM) 10K type strain sequencing project: providing services to taxonomists for standard genome sequencing and annotation.</title>
        <authorList>
            <consortium name="The Broad Institute Genomics Platform"/>
            <consortium name="The Broad Institute Genome Sequencing Center for Infectious Disease"/>
            <person name="Wu L."/>
            <person name="Ma J."/>
        </authorList>
    </citation>
    <scope>NUCLEOTIDE SEQUENCE [LARGE SCALE GENOMIC DNA]</scope>
    <source>
        <strain evidence="4">JCM 17926</strain>
    </source>
</reference>
<feature type="chain" id="PRO_5047324165" description="Outer membrane protein beta-barrel domain-containing protein" evidence="1">
    <location>
        <begin position="19"/>
        <end position="216"/>
    </location>
</feature>
<dbReference type="Pfam" id="PF13568">
    <property type="entry name" value="OMP_b-brl_2"/>
    <property type="match status" value="1"/>
</dbReference>
<gene>
    <name evidence="3" type="ORF">GCM10023188_08930</name>
</gene>
<dbReference type="Proteomes" id="UP001500552">
    <property type="component" value="Unassembled WGS sequence"/>
</dbReference>
<keyword evidence="1" id="KW-0732">Signal</keyword>
<sequence>MKKAVLVLSLLLAPLLLAQAQYARFGAKGGGGFASPHGDDGSSDYTNYLGVYHIGGIVSYEFVSRIAVQAELLYAQKGFTYEDFIYTRNDDVSGDLRLHYLELPLLFKLQKGGLFAEAGPYAGYLLSANDRFEVSTQGPDPDVAPPPFYDSDRLQRFDYGYTVGIGIMLDNGFFMSFRNTGGFRSITKDLDQKNLDFRLSIGYLIAPPNPVDMMRR</sequence>
<evidence type="ECO:0000313" key="4">
    <source>
        <dbReference type="Proteomes" id="UP001500552"/>
    </source>
</evidence>
<feature type="signal peptide" evidence="1">
    <location>
        <begin position="1"/>
        <end position="18"/>
    </location>
</feature>
<dbReference type="RefSeq" id="WP_345157084.1">
    <property type="nucleotide sequence ID" value="NZ_BAABHC010000003.1"/>
</dbReference>
<protein>
    <recommendedName>
        <fullName evidence="2">Outer membrane protein beta-barrel domain-containing protein</fullName>
    </recommendedName>
</protein>
<evidence type="ECO:0000259" key="2">
    <source>
        <dbReference type="Pfam" id="PF13568"/>
    </source>
</evidence>
<dbReference type="EMBL" id="BAABHC010000003">
    <property type="protein sequence ID" value="GAA4426626.1"/>
    <property type="molecule type" value="Genomic_DNA"/>
</dbReference>